<evidence type="ECO:0000259" key="2">
    <source>
        <dbReference type="PROSITE" id="PS51232"/>
    </source>
</evidence>
<dbReference type="PANTHER" id="PTHR47102">
    <property type="entry name" value="PROTEIN BNI1"/>
    <property type="match status" value="1"/>
</dbReference>
<keyword evidence="1" id="KW-0175">Coiled coil</keyword>
<dbReference type="GO" id="GO:0003779">
    <property type="term" value="F:actin binding"/>
    <property type="evidence" value="ECO:0007669"/>
    <property type="project" value="InterPro"/>
</dbReference>
<gene>
    <name evidence="4" type="ORF">MCAP1_002035</name>
</gene>
<dbReference type="SMART" id="SM00498">
    <property type="entry name" value="FH2"/>
    <property type="match status" value="1"/>
</dbReference>
<keyword evidence="5" id="KW-1185">Reference proteome</keyword>
<sequence length="895" mass="102083">MARLPELKSSRPSDGEVEVMFADLMSRRDMLQGPSAPSQEALNSMFEFTPDKKWTLVYNDMLTTQSAEREKQQLAQEYEVLKAFRSLFNTDILLFLCHWEKPQGHRLVLQGIDELKDTMKLPGRFDAWFGALETAIDGRGRMGSLVGASEEFRKLQSRALPEASLPEYVVNNMFLVNALVNSDIVESLKARVHLRSQMTASGLPRIMAKMRDLGTPDLNLQLQVFERSATADNEDLVLNFQREASRDLSNPADLFNLVLERVKDTRAKDFFMSAMQHLLLIQHDGSDMVHYFKLIDSMISTVVLDKDGAVSSGDMASLIGTSVNNVLDRFADQDLMERTQMELKETRLALNARENELQSLQKRLDDAAGGLVGQLEAQLKELQSDLEMSRDNAAALQRDMDEMERSYVDRILGLELELLLLFRHHDQFWSLTLNFKVANHVHHHRHRHRHRRHLLLLWGQVQKMTEKDSPDISSPDAATPMTSNMRKHVLDMAKTRMKQLQWDKLSAEHASSTVWDKASQTEMLLRNTILQHGLFGEMDEEFKAKESSKKVQSVKRDNKELQTYLNYATRQGIEMVLKRLKSRLTGNKQCTPEELAHLIIQCDPQVFDQSLLTELLRYYPESETKGRLGEYKNASDEQLRLLHPADRLVVLLMTVPHLKDKVKGMLYKTKYQDTVDLIRNGLNKIRDGAEAIMDAPNFAKLLSVVLLFGNYLNATGIKGGAYGFKISSINKLVDTKATDGTTLLHFVERAVSNQFPELEGFIDEISLATEACRVQLLDLKHDLAELKSANVQHKKDLDRLLGENEENMEDPYSKLMLPFLSTATAELQRLSDQTQYTERVFTEALRYYGEGPDPLRRSLTGAKSMSTEEFFGIFKEFLTAYRKAKTDNATLAQQP</sequence>
<accession>A0AAF0E6B4</accession>
<organism evidence="4 5">
    <name type="scientific">Malassezia caprae</name>
    <dbReference type="NCBI Taxonomy" id="1381934"/>
    <lineage>
        <taxon>Eukaryota</taxon>
        <taxon>Fungi</taxon>
        <taxon>Dikarya</taxon>
        <taxon>Basidiomycota</taxon>
        <taxon>Ustilaginomycotina</taxon>
        <taxon>Malasseziomycetes</taxon>
        <taxon>Malasseziales</taxon>
        <taxon>Malasseziaceae</taxon>
        <taxon>Malassezia</taxon>
    </lineage>
</organism>
<name>A0AAF0E6B4_9BASI</name>
<dbReference type="GO" id="GO:0051017">
    <property type="term" value="P:actin filament bundle assembly"/>
    <property type="evidence" value="ECO:0007669"/>
    <property type="project" value="TreeGrafter"/>
</dbReference>
<dbReference type="SMART" id="SM01139">
    <property type="entry name" value="Drf_FH3"/>
    <property type="match status" value="1"/>
</dbReference>
<evidence type="ECO:0000256" key="1">
    <source>
        <dbReference type="SAM" id="Coils"/>
    </source>
</evidence>
<dbReference type="PROSITE" id="PS51232">
    <property type="entry name" value="GBD_FH3"/>
    <property type="match status" value="1"/>
</dbReference>
<dbReference type="AlphaFoldDB" id="A0AAF0E6B4"/>
<feature type="domain" description="GBD/FH3" evidence="2">
    <location>
        <begin position="1"/>
        <end position="310"/>
    </location>
</feature>
<dbReference type="Gene3D" id="1.20.58.2220">
    <property type="entry name" value="Formin, FH2 domain"/>
    <property type="match status" value="1"/>
</dbReference>
<dbReference type="SUPFAM" id="SSF101447">
    <property type="entry name" value="Formin homology 2 domain (FH2 domain)"/>
    <property type="match status" value="1"/>
</dbReference>
<protein>
    <submittedName>
        <fullName evidence="4">Uncharacterized protein</fullName>
    </submittedName>
</protein>
<dbReference type="PROSITE" id="PS51444">
    <property type="entry name" value="FH2"/>
    <property type="match status" value="1"/>
</dbReference>
<dbReference type="InterPro" id="IPR010472">
    <property type="entry name" value="FH3_dom"/>
</dbReference>
<evidence type="ECO:0000259" key="3">
    <source>
        <dbReference type="PROSITE" id="PS51444"/>
    </source>
</evidence>
<dbReference type="Gene3D" id="1.25.10.10">
    <property type="entry name" value="Leucine-rich Repeat Variant"/>
    <property type="match status" value="1"/>
</dbReference>
<reference evidence="4" key="1">
    <citation type="submission" date="2023-03" db="EMBL/GenBank/DDBJ databases">
        <title>Mating type loci evolution in Malassezia.</title>
        <authorList>
            <person name="Coelho M.A."/>
        </authorList>
    </citation>
    <scope>NUCLEOTIDE SEQUENCE</scope>
    <source>
        <strain evidence="4">CBS 10434</strain>
    </source>
</reference>
<feature type="domain" description="FH2" evidence="3">
    <location>
        <begin position="487"/>
        <end position="895"/>
    </location>
</feature>
<dbReference type="GO" id="GO:1903475">
    <property type="term" value="P:mitotic actomyosin contractile ring assembly"/>
    <property type="evidence" value="ECO:0007669"/>
    <property type="project" value="TreeGrafter"/>
</dbReference>
<feature type="coiled-coil region" evidence="1">
    <location>
        <begin position="336"/>
        <end position="406"/>
    </location>
</feature>
<dbReference type="GO" id="GO:0051016">
    <property type="term" value="P:barbed-end actin filament capping"/>
    <property type="evidence" value="ECO:0007669"/>
    <property type="project" value="TreeGrafter"/>
</dbReference>
<dbReference type="Gene3D" id="6.10.30.50">
    <property type="match status" value="1"/>
</dbReference>
<feature type="coiled-coil region" evidence="1">
    <location>
        <begin position="776"/>
        <end position="803"/>
    </location>
</feature>
<dbReference type="InterPro" id="IPR015425">
    <property type="entry name" value="FH2_Formin"/>
</dbReference>
<dbReference type="Proteomes" id="UP001220961">
    <property type="component" value="Chromosome 4"/>
</dbReference>
<dbReference type="SUPFAM" id="SSF48371">
    <property type="entry name" value="ARM repeat"/>
    <property type="match status" value="1"/>
</dbReference>
<evidence type="ECO:0000313" key="5">
    <source>
        <dbReference type="Proteomes" id="UP001220961"/>
    </source>
</evidence>
<dbReference type="Gene3D" id="1.10.238.150">
    <property type="entry name" value="Formin, FH3 diaphanous domain"/>
    <property type="match status" value="1"/>
</dbReference>
<dbReference type="PANTHER" id="PTHR47102:SF2">
    <property type="entry name" value="PROTEIN BNI1"/>
    <property type="match status" value="1"/>
</dbReference>
<proteinExistence type="predicted"/>
<evidence type="ECO:0000313" key="4">
    <source>
        <dbReference type="EMBL" id="WFD19798.1"/>
    </source>
</evidence>
<dbReference type="InterPro" id="IPR016024">
    <property type="entry name" value="ARM-type_fold"/>
</dbReference>
<dbReference type="InterPro" id="IPR011989">
    <property type="entry name" value="ARM-like"/>
</dbReference>
<dbReference type="InterPro" id="IPR051661">
    <property type="entry name" value="Actin_filament_regulator"/>
</dbReference>
<dbReference type="InterPro" id="IPR014768">
    <property type="entry name" value="GBD/FH3_dom"/>
</dbReference>
<dbReference type="GO" id="GO:0032153">
    <property type="term" value="C:cell division site"/>
    <property type="evidence" value="ECO:0007669"/>
    <property type="project" value="TreeGrafter"/>
</dbReference>
<dbReference type="Pfam" id="PF06367">
    <property type="entry name" value="Drf_FH3"/>
    <property type="match status" value="1"/>
</dbReference>
<dbReference type="GO" id="GO:0043332">
    <property type="term" value="C:mating projection tip"/>
    <property type="evidence" value="ECO:0007669"/>
    <property type="project" value="TreeGrafter"/>
</dbReference>
<dbReference type="EMBL" id="CP119911">
    <property type="protein sequence ID" value="WFD19798.1"/>
    <property type="molecule type" value="Genomic_DNA"/>
</dbReference>
<dbReference type="Pfam" id="PF02181">
    <property type="entry name" value="FH2"/>
    <property type="match status" value="1"/>
</dbReference>
<dbReference type="InterPro" id="IPR042201">
    <property type="entry name" value="FH2_Formin_sf"/>
</dbReference>